<dbReference type="Proteomes" id="UP000078532">
    <property type="component" value="Unassembled WGS sequence"/>
</dbReference>
<gene>
    <name evidence="1" type="ORF">A6M21_16950</name>
</gene>
<dbReference type="SUPFAM" id="SSF103256">
    <property type="entry name" value="Hypothetical protein TM0160"/>
    <property type="match status" value="1"/>
</dbReference>
<dbReference type="InterPro" id="IPR036104">
    <property type="entry name" value="BFN_sf"/>
</dbReference>
<evidence type="ECO:0000313" key="2">
    <source>
        <dbReference type="Proteomes" id="UP000078532"/>
    </source>
</evidence>
<evidence type="ECO:0000313" key="1">
    <source>
        <dbReference type="EMBL" id="OAT86154.1"/>
    </source>
</evidence>
<protein>
    <submittedName>
        <fullName evidence="1">Uncharacterized protein</fullName>
    </submittedName>
</protein>
<dbReference type="STRING" id="1838280.A6M21_16950"/>
<comment type="caution">
    <text evidence="1">The sequence shown here is derived from an EMBL/GenBank/DDBJ whole genome shotgun (WGS) entry which is preliminary data.</text>
</comment>
<organism evidence="1 2">
    <name type="scientific">Desulfotomaculum copahuensis</name>
    <dbReference type="NCBI Taxonomy" id="1838280"/>
    <lineage>
        <taxon>Bacteria</taxon>
        <taxon>Bacillati</taxon>
        <taxon>Bacillota</taxon>
        <taxon>Clostridia</taxon>
        <taxon>Eubacteriales</taxon>
        <taxon>Desulfotomaculaceae</taxon>
        <taxon>Desulfotomaculum</taxon>
    </lineage>
</organism>
<reference evidence="1 2" key="1">
    <citation type="submission" date="2016-04" db="EMBL/GenBank/DDBJ databases">
        <authorList>
            <person name="Evans L.H."/>
            <person name="Alamgir A."/>
            <person name="Owens N."/>
            <person name="Weber N.D."/>
            <person name="Virtaneva K."/>
            <person name="Barbian K."/>
            <person name="Babar A."/>
            <person name="Rosenke K."/>
        </authorList>
    </citation>
    <scope>NUCLEOTIDE SEQUENCE [LARGE SCALE GENOMIC DNA]</scope>
    <source>
        <strain evidence="1 2">LMa1</strain>
    </source>
</reference>
<name>A0A1B7LIA3_9FIRM</name>
<accession>A0A1B7LIA3</accession>
<dbReference type="RefSeq" id="WP_066666375.1">
    <property type="nucleotide sequence ID" value="NZ_LYVF01000039.1"/>
</dbReference>
<dbReference type="GO" id="GO:0004518">
    <property type="term" value="F:nuclease activity"/>
    <property type="evidence" value="ECO:0007669"/>
    <property type="project" value="InterPro"/>
</dbReference>
<proteinExistence type="predicted"/>
<dbReference type="EMBL" id="LYVF01000039">
    <property type="protein sequence ID" value="OAT86154.1"/>
    <property type="molecule type" value="Genomic_DNA"/>
</dbReference>
<sequence length="223" mass="25884">MFEVNIEGVRRNFMISSAFMYTATLVDDTKKRMVLFFIERHEAIPIVAKLHGFPLMRPHTINVFNDTMKFNNLKLMGIQAEDFLTSPKFLLDVRLVWKNTNGTEDIQQIQMSPGDTVGLAVLTECKLLLSSKFEPMFITLEDDMTPELYQIHDLIRREGIVLPEGKKIRLGANKTPMLNFLIKEFKASQFGKAPVFPEENQSQIKKEYLEFLIGSDYMQYKKY</sequence>
<keyword evidence="2" id="KW-1185">Reference proteome</keyword>
<dbReference type="AlphaFoldDB" id="A0A1B7LIA3"/>